<keyword evidence="2" id="KW-0732">Signal</keyword>
<dbReference type="EC" id="3.1.3.2" evidence="1"/>
<organism evidence="4 5">
    <name type="scientific">Dyella solisilvae</name>
    <dbReference type="NCBI Taxonomy" id="1920168"/>
    <lineage>
        <taxon>Bacteria</taxon>
        <taxon>Pseudomonadati</taxon>
        <taxon>Pseudomonadota</taxon>
        <taxon>Gammaproteobacteria</taxon>
        <taxon>Lysobacterales</taxon>
        <taxon>Rhodanobacteraceae</taxon>
        <taxon>Dyella</taxon>
    </lineage>
</organism>
<reference evidence="4 5" key="1">
    <citation type="submission" date="2018-07" db="EMBL/GenBank/DDBJ databases">
        <title>Dyella solisilvae sp. nov., isolated from the pine and broad-leaved mixed forest soil.</title>
        <authorList>
            <person name="Gao Z."/>
            <person name="Qiu L."/>
        </authorList>
    </citation>
    <scope>NUCLEOTIDE SEQUENCE [LARGE SCALE GENOMIC DNA]</scope>
    <source>
        <strain evidence="4 5">DHG54</strain>
    </source>
</reference>
<dbReference type="EMBL" id="QQSY01000006">
    <property type="protein sequence ID" value="RDI97181.1"/>
    <property type="molecule type" value="Genomic_DNA"/>
</dbReference>
<evidence type="ECO:0000313" key="5">
    <source>
        <dbReference type="Proteomes" id="UP000254711"/>
    </source>
</evidence>
<evidence type="ECO:0000313" key="4">
    <source>
        <dbReference type="EMBL" id="RDI97181.1"/>
    </source>
</evidence>
<dbReference type="InterPro" id="IPR001011">
    <property type="entry name" value="Acid_Pase_classA_bac"/>
</dbReference>
<feature type="chain" id="PRO_5016927578" description="Acid phosphatase" evidence="2">
    <location>
        <begin position="20"/>
        <end position="242"/>
    </location>
</feature>
<feature type="domain" description="Phosphatidic acid phosphatase type 2/haloperoxidase" evidence="3">
    <location>
        <begin position="114"/>
        <end position="205"/>
    </location>
</feature>
<sequence>MLKRPFIALLLLAPALAVAQDAGGYLTQAQLDGAMAALPAPSAPGSAEDQADRAATDRAFAARSEADFAQAKLEEKFGAFDFAPVIGAGFRADKFPHVAALFKEAERETKEAVDLSKNHWKRLRPCPPASDCAKNPAEAAKKSYGYPSGHSSKATVDAILLAQLFPQDADALMQHARDIGWRRVVKGVHTLQDIYAGREFGQTLATDMLASPAMQHDLAAAREELRAAGLVASASPNPPQAR</sequence>
<dbReference type="GO" id="GO:0030288">
    <property type="term" value="C:outer membrane-bounded periplasmic space"/>
    <property type="evidence" value="ECO:0007669"/>
    <property type="project" value="InterPro"/>
</dbReference>
<dbReference type="PIRSF" id="PIRSF000897">
    <property type="entry name" value="Acid_Ptase_ClsA"/>
    <property type="match status" value="1"/>
</dbReference>
<accession>A0A370K3G0</accession>
<dbReference type="Pfam" id="PF01569">
    <property type="entry name" value="PAP2"/>
    <property type="match status" value="1"/>
</dbReference>
<keyword evidence="5" id="KW-1185">Reference proteome</keyword>
<evidence type="ECO:0000256" key="1">
    <source>
        <dbReference type="PIRNR" id="PIRNR000897"/>
    </source>
</evidence>
<comment type="caution">
    <text evidence="4">The sequence shown here is derived from an EMBL/GenBank/DDBJ whole genome shotgun (WGS) entry which is preliminary data.</text>
</comment>
<name>A0A370K3G0_9GAMM</name>
<evidence type="ECO:0000259" key="3">
    <source>
        <dbReference type="Pfam" id="PF01569"/>
    </source>
</evidence>
<dbReference type="OrthoDB" id="9780507at2"/>
<dbReference type="RefSeq" id="WP_114826517.1">
    <property type="nucleotide sequence ID" value="NZ_QQSY01000006.1"/>
</dbReference>
<dbReference type="Proteomes" id="UP000254711">
    <property type="component" value="Unassembled WGS sequence"/>
</dbReference>
<dbReference type="InterPro" id="IPR000326">
    <property type="entry name" value="PAP2/HPO"/>
</dbReference>
<evidence type="ECO:0000256" key="2">
    <source>
        <dbReference type="SAM" id="SignalP"/>
    </source>
</evidence>
<keyword evidence="1" id="KW-0378">Hydrolase</keyword>
<feature type="signal peptide" evidence="2">
    <location>
        <begin position="1"/>
        <end position="19"/>
    </location>
</feature>
<dbReference type="InterPro" id="IPR036938">
    <property type="entry name" value="PAP2/HPO_sf"/>
</dbReference>
<dbReference type="AlphaFoldDB" id="A0A370K3G0"/>
<comment type="catalytic activity">
    <reaction evidence="1">
        <text>a phosphate monoester + H2O = an alcohol + phosphate</text>
        <dbReference type="Rhea" id="RHEA:15017"/>
        <dbReference type="ChEBI" id="CHEBI:15377"/>
        <dbReference type="ChEBI" id="CHEBI:30879"/>
        <dbReference type="ChEBI" id="CHEBI:43474"/>
        <dbReference type="ChEBI" id="CHEBI:67140"/>
        <dbReference type="EC" id="3.1.3.2"/>
    </reaction>
</comment>
<dbReference type="GO" id="GO:0003993">
    <property type="term" value="F:acid phosphatase activity"/>
    <property type="evidence" value="ECO:0007669"/>
    <property type="project" value="UniProtKB-EC"/>
</dbReference>
<dbReference type="Gene3D" id="1.20.144.10">
    <property type="entry name" value="Phosphatidic acid phosphatase type 2/haloperoxidase"/>
    <property type="match status" value="1"/>
</dbReference>
<comment type="similarity">
    <text evidence="1">Belongs to the class A bacterial acid phosphatase family.</text>
</comment>
<protein>
    <recommendedName>
        <fullName evidence="1">Acid phosphatase</fullName>
        <ecNumber evidence="1">3.1.3.2</ecNumber>
    </recommendedName>
</protein>
<dbReference type="SUPFAM" id="SSF48317">
    <property type="entry name" value="Acid phosphatase/Vanadium-dependent haloperoxidase"/>
    <property type="match status" value="1"/>
</dbReference>
<proteinExistence type="inferred from homology"/>
<gene>
    <name evidence="4" type="ORF">DVT68_17620</name>
</gene>